<evidence type="ECO:0000256" key="7">
    <source>
        <dbReference type="ARBA" id="ARBA00023043"/>
    </source>
</evidence>
<feature type="region of interest" description="Disordered" evidence="13">
    <location>
        <begin position="979"/>
        <end position="1006"/>
    </location>
</feature>
<keyword evidence="7 11" id="KW-0040">ANK repeat</keyword>
<sequence length="1038" mass="118519">MQRDSISIFEFRQSQTQLSSPPSSSSSSSSTNQQYLLIVNIYPDFNVSLAEFETLDNAINILHTSLVNLVNMFVPFFRNFGREEILDKIINLLQCYRDNSEWKVAHFAAFFNHVDYFLNIPIEELEDRNNPDQWSPLHIAVSMSNMYIIGLMLKSGMDVYIVDSKYWTVMHFAMLASPQVLSTLLEMNAFYQQLKHQDVYGMTPLHIACLAQNPRHIRRCMQQGITAKQLTIKAPKPYSLKLNKRQMNLLEWYTDPTPYIRFDNDSEQIEQQFDWQTIKLCGTPLHWCQCWQTINRLIDLNVFNINERDRNGDTPLMSFIDRLPSITTTTTTTNLTTTTTTNITNKSIIRIFNNNNDNDNIQMDNLVTATTGTSSASASASASSSSSTTTTPLLLSSTSWPIIVNYHLSWILRLIMNGARLNQRNHQGNTALHHAVLNGSIILVQLLIIFGSKINIRNKQNFSPLHLASSRLKQLQQIERIDNRLQRNNNNNNKQMKNNNNKKNNNNNNNNNQIVQQEKQQQQQQQQNIIILDGGINDTFMNPLIQILLLNELQKYLKKPIQNYFQIISGTSFGFTTGCSLAIGRKLFEILNFYLTLRSNFRKPLIRMQEHNTDRLEQTLLTMFNDPKTMADIRRQQKKHLILSTTVVDNMPARLKIIDDQIENLTLWKACRISGLGAGLFKTIEHKDIPYFDGSLIAPNPTFDILTFYQNQKILLGHKESSTSSMSSVSRMLPFRLILSLGSGRIAYRTDVQPIDLNSFRLYAPNLRVYFNYFRQLRDWFASILMETDGHIVQRSRYFALSQGIHFGRINVFYDRKKAKTSLQELDQILGQYWIQQRNPLQQQQQQQQQQSSSSSILTTTTTTTTVQQTNQIETYQTMRSDQLLLQILWQVKIQCYENRKQFRQMARLLKHSITTTTTTTTTTKATTTTTTTTTEKNIDQISKMSKSPGNTNDLLTFDQETNKQLKISSSSLLSSLLRGESSSSSSSTSASASASASASTSTTSTTTMMAVAEAAVAATAAAMFPSKSQSNQPKINK</sequence>
<keyword evidence="6" id="KW-0638">Presynaptic neurotoxin</keyword>
<feature type="repeat" description="ANK" evidence="11">
    <location>
        <begin position="427"/>
        <end position="459"/>
    </location>
</feature>
<accession>A0A6P6XYJ4</accession>
<dbReference type="EC" id="3.1.1.4" evidence="2"/>
<dbReference type="InterPro" id="IPR002110">
    <property type="entry name" value="Ankyrin_rpt"/>
</dbReference>
<keyword evidence="12" id="KW-0378">Hydrolase</keyword>
<comment type="catalytic activity">
    <reaction evidence="10">
        <text>a 1,2-diacyl-sn-glycero-3-phosphocholine + H2O = a 1-acyl-sn-glycero-3-phosphocholine + a fatty acid + H(+)</text>
        <dbReference type="Rhea" id="RHEA:15801"/>
        <dbReference type="ChEBI" id="CHEBI:15377"/>
        <dbReference type="ChEBI" id="CHEBI:15378"/>
        <dbReference type="ChEBI" id="CHEBI:28868"/>
        <dbReference type="ChEBI" id="CHEBI:57643"/>
        <dbReference type="ChEBI" id="CHEBI:58168"/>
        <dbReference type="EC" id="3.1.1.4"/>
    </reaction>
    <physiologicalReaction direction="left-to-right" evidence="10">
        <dbReference type="Rhea" id="RHEA:15802"/>
    </physiologicalReaction>
</comment>
<feature type="short sequence motif" description="GXSXG" evidence="12">
    <location>
        <begin position="570"/>
        <end position="574"/>
    </location>
</feature>
<proteinExistence type="predicted"/>
<evidence type="ECO:0000256" key="10">
    <source>
        <dbReference type="ARBA" id="ARBA00023422"/>
    </source>
</evidence>
<evidence type="ECO:0000256" key="3">
    <source>
        <dbReference type="ARBA" id="ARBA00022483"/>
    </source>
</evidence>
<feature type="active site" description="Nucleophile" evidence="12">
    <location>
        <position position="572"/>
    </location>
</feature>
<evidence type="ECO:0000256" key="5">
    <source>
        <dbReference type="ARBA" id="ARBA00022737"/>
    </source>
</evidence>
<dbReference type="PROSITE" id="PS50088">
    <property type="entry name" value="ANK_REPEAT"/>
    <property type="match status" value="2"/>
</dbReference>
<evidence type="ECO:0000256" key="11">
    <source>
        <dbReference type="PROSITE-ProRule" id="PRU00023"/>
    </source>
</evidence>
<dbReference type="SUPFAM" id="SSF48403">
    <property type="entry name" value="Ankyrin repeat"/>
    <property type="match status" value="1"/>
</dbReference>
<dbReference type="GO" id="GO:0016042">
    <property type="term" value="P:lipid catabolic process"/>
    <property type="evidence" value="ECO:0007669"/>
    <property type="project" value="UniProtKB-UniRule"/>
</dbReference>
<dbReference type="Proteomes" id="UP000515146">
    <property type="component" value="Unplaced"/>
</dbReference>
<evidence type="ECO:0000256" key="1">
    <source>
        <dbReference type="ARBA" id="ARBA00004175"/>
    </source>
</evidence>
<keyword evidence="3" id="KW-0268">Exocytosis</keyword>
<dbReference type="OMA" id="INAYTTI"/>
<dbReference type="Gene3D" id="1.25.40.20">
    <property type="entry name" value="Ankyrin repeat-containing domain"/>
    <property type="match status" value="2"/>
</dbReference>
<evidence type="ECO:0000256" key="8">
    <source>
        <dbReference type="ARBA" id="ARBA00023098"/>
    </source>
</evidence>
<evidence type="ECO:0000313" key="15">
    <source>
        <dbReference type="Proteomes" id="UP000515146"/>
    </source>
</evidence>
<dbReference type="KEGG" id="dpte:113791455"/>
<dbReference type="SMART" id="SM00248">
    <property type="entry name" value="ANK"/>
    <property type="match status" value="4"/>
</dbReference>
<keyword evidence="8 12" id="KW-0443">Lipid metabolism</keyword>
<keyword evidence="5" id="KW-0677">Repeat</keyword>
<dbReference type="PANTHER" id="PTHR24139">
    <property type="entry name" value="CALCIUM-INDEPENDENT PHOSPHOLIPASE A2"/>
    <property type="match status" value="1"/>
</dbReference>
<dbReference type="GO" id="GO:0052816">
    <property type="term" value="F:long-chain fatty acyl-CoA hydrolase activity"/>
    <property type="evidence" value="ECO:0007669"/>
    <property type="project" value="TreeGrafter"/>
</dbReference>
<dbReference type="Pfam" id="PF12796">
    <property type="entry name" value="Ank_2"/>
    <property type="match status" value="1"/>
</dbReference>
<keyword evidence="6" id="KW-0528">Neurotoxin</keyword>
<dbReference type="GO" id="GO:0044231">
    <property type="term" value="C:host cell presynaptic membrane"/>
    <property type="evidence" value="ECO:0007669"/>
    <property type="project" value="UniProtKB-KW"/>
</dbReference>
<dbReference type="PANTHER" id="PTHR24139:SF35">
    <property type="entry name" value="PNPLA DOMAIN-CONTAINING PROTEIN"/>
    <property type="match status" value="1"/>
</dbReference>
<name>A0A6P6XYJ4_DERPT</name>
<feature type="domain" description="PNPLA" evidence="14">
    <location>
        <begin position="530"/>
        <end position="706"/>
    </location>
</feature>
<dbReference type="SUPFAM" id="SSF52151">
    <property type="entry name" value="FabD/lysophospholipase-like"/>
    <property type="match status" value="1"/>
</dbReference>
<dbReference type="AlphaFoldDB" id="A0A6P6XYJ4"/>
<reference evidence="16" key="1">
    <citation type="submission" date="2025-08" db="UniProtKB">
        <authorList>
            <consortium name="RefSeq"/>
        </authorList>
    </citation>
    <scope>IDENTIFICATION</scope>
    <source>
        <strain evidence="16">Airmid</strain>
    </source>
</reference>
<evidence type="ECO:0000259" key="14">
    <source>
        <dbReference type="PROSITE" id="PS51635"/>
    </source>
</evidence>
<keyword evidence="9" id="KW-1053">Target membrane</keyword>
<dbReference type="InterPro" id="IPR047148">
    <property type="entry name" value="PLPL9"/>
</dbReference>
<evidence type="ECO:0000256" key="13">
    <source>
        <dbReference type="SAM" id="MobiDB-lite"/>
    </source>
</evidence>
<evidence type="ECO:0000256" key="4">
    <source>
        <dbReference type="ARBA" id="ARBA00022537"/>
    </source>
</evidence>
<dbReference type="Gene3D" id="3.40.1090.10">
    <property type="entry name" value="Cytosolic phospholipase A2 catalytic domain"/>
    <property type="match status" value="1"/>
</dbReference>
<dbReference type="GO" id="GO:2000304">
    <property type="term" value="P:positive regulation of ceramide biosynthetic process"/>
    <property type="evidence" value="ECO:0007669"/>
    <property type="project" value="TreeGrafter"/>
</dbReference>
<evidence type="ECO:0000256" key="6">
    <source>
        <dbReference type="ARBA" id="ARBA00023028"/>
    </source>
</evidence>
<dbReference type="PROSITE" id="PS51635">
    <property type="entry name" value="PNPLA"/>
    <property type="match status" value="1"/>
</dbReference>
<dbReference type="Pfam" id="PF01734">
    <property type="entry name" value="Patatin"/>
    <property type="match status" value="1"/>
</dbReference>
<protein>
    <recommendedName>
        <fullName evidence="2">phospholipase A2</fullName>
        <ecNumber evidence="2">3.1.1.4</ecNumber>
    </recommendedName>
</protein>
<dbReference type="GO" id="GO:0006887">
    <property type="term" value="P:exocytosis"/>
    <property type="evidence" value="ECO:0007669"/>
    <property type="project" value="UniProtKB-KW"/>
</dbReference>
<keyword evidence="9" id="KW-0472">Membrane</keyword>
<evidence type="ECO:0000256" key="12">
    <source>
        <dbReference type="PROSITE-ProRule" id="PRU01161"/>
    </source>
</evidence>
<keyword evidence="4" id="KW-1052">Target cell membrane</keyword>
<dbReference type="RefSeq" id="XP_027197034.1">
    <property type="nucleotide sequence ID" value="XM_027341233.1"/>
</dbReference>
<feature type="region of interest" description="Disordered" evidence="13">
    <location>
        <begin position="485"/>
        <end position="511"/>
    </location>
</feature>
<dbReference type="InterPro" id="IPR036770">
    <property type="entry name" value="Ankyrin_rpt-contain_sf"/>
</dbReference>
<keyword evidence="6" id="KW-0800">Toxin</keyword>
<dbReference type="InterPro" id="IPR016035">
    <property type="entry name" value="Acyl_Trfase/lysoPLipase"/>
</dbReference>
<dbReference type="PROSITE" id="PS50297">
    <property type="entry name" value="ANK_REP_REGION"/>
    <property type="match status" value="2"/>
</dbReference>
<dbReference type="InParanoid" id="A0A6P6XYJ4"/>
<dbReference type="GO" id="GO:0005739">
    <property type="term" value="C:mitochondrion"/>
    <property type="evidence" value="ECO:0007669"/>
    <property type="project" value="TreeGrafter"/>
</dbReference>
<dbReference type="GO" id="GO:0044218">
    <property type="term" value="C:other organism cell membrane"/>
    <property type="evidence" value="ECO:0007669"/>
    <property type="project" value="UniProtKB-KW"/>
</dbReference>
<keyword evidence="15" id="KW-1185">Reference proteome</keyword>
<dbReference type="InterPro" id="IPR002641">
    <property type="entry name" value="PNPLA_dom"/>
</dbReference>
<dbReference type="OrthoDB" id="207120at2759"/>
<feature type="repeat" description="ANK" evidence="11">
    <location>
        <begin position="132"/>
        <end position="164"/>
    </location>
</feature>
<comment type="subcellular location">
    <subcellularLocation>
        <location evidence="1">Target cell membrane</location>
    </subcellularLocation>
</comment>
<organism evidence="15 16">
    <name type="scientific">Dermatophagoides pteronyssinus</name>
    <name type="common">European house dust mite</name>
    <dbReference type="NCBI Taxonomy" id="6956"/>
    <lineage>
        <taxon>Eukaryota</taxon>
        <taxon>Metazoa</taxon>
        <taxon>Ecdysozoa</taxon>
        <taxon>Arthropoda</taxon>
        <taxon>Chelicerata</taxon>
        <taxon>Arachnida</taxon>
        <taxon>Acari</taxon>
        <taxon>Acariformes</taxon>
        <taxon>Sarcoptiformes</taxon>
        <taxon>Astigmata</taxon>
        <taxon>Psoroptidia</taxon>
        <taxon>Analgoidea</taxon>
        <taxon>Pyroglyphidae</taxon>
        <taxon>Dermatophagoidinae</taxon>
        <taxon>Dermatophagoides</taxon>
    </lineage>
</organism>
<evidence type="ECO:0000313" key="16">
    <source>
        <dbReference type="RefSeq" id="XP_027197034.1"/>
    </source>
</evidence>
<feature type="active site" description="Proton acceptor" evidence="12">
    <location>
        <position position="693"/>
    </location>
</feature>
<evidence type="ECO:0000256" key="2">
    <source>
        <dbReference type="ARBA" id="ARBA00013278"/>
    </source>
</evidence>
<feature type="compositionally biased region" description="Low complexity" evidence="13">
    <location>
        <begin position="486"/>
        <end position="511"/>
    </location>
</feature>
<evidence type="ECO:0000256" key="9">
    <source>
        <dbReference type="ARBA" id="ARBA00023298"/>
    </source>
</evidence>
<dbReference type="GO" id="GO:0047499">
    <property type="term" value="F:calcium-independent phospholipase A2 activity"/>
    <property type="evidence" value="ECO:0007669"/>
    <property type="project" value="InterPro"/>
</dbReference>
<keyword evidence="12" id="KW-0442">Lipid degradation</keyword>
<comment type="caution">
    <text evidence="12">Lacks conserved residue(s) required for the propagation of feature annotation.</text>
</comment>
<gene>
    <name evidence="16" type="primary">LOC113791455</name>
</gene>